<keyword evidence="2" id="KW-1185">Reference proteome</keyword>
<protein>
    <submittedName>
        <fullName evidence="1">Uncharacterized protein</fullName>
    </submittedName>
</protein>
<dbReference type="Proteomes" id="UP000218702">
    <property type="component" value="Chromosome"/>
</dbReference>
<proteinExistence type="predicted"/>
<reference evidence="1 2" key="1">
    <citation type="submission" date="2017-06" db="EMBL/GenBank/DDBJ databases">
        <title>Genome sequencing of cyanobaciteial culture collection at National Institute for Environmental Studies (NIES).</title>
        <authorList>
            <person name="Hirose Y."/>
            <person name="Shimura Y."/>
            <person name="Fujisawa T."/>
            <person name="Nakamura Y."/>
            <person name="Kawachi M."/>
        </authorList>
    </citation>
    <scope>NUCLEOTIDE SEQUENCE [LARGE SCALE GENOMIC DNA]</scope>
    <source>
        <strain evidence="1 2">NIES-806</strain>
    </source>
</reference>
<evidence type="ECO:0000313" key="2">
    <source>
        <dbReference type="Proteomes" id="UP000218702"/>
    </source>
</evidence>
<accession>A0A1Z4V3D0</accession>
<gene>
    <name evidence="1" type="ORF">NIES806_22330</name>
</gene>
<evidence type="ECO:0000313" key="1">
    <source>
        <dbReference type="EMBL" id="BAZ86026.1"/>
    </source>
</evidence>
<dbReference type="OrthoDB" id="565159at2"/>
<sequence>MNTSYSSESYSFNFDFLAPHPNQDADLLQQLSFIPGLKEILMLRQVHALEHATVWLLGENKHSSLSPRTTTNIQLDDELLGGLSTEQGFFLYGDVNIHDLRRAVTLAKHRLTAGEWDLAVHPRCGTNVSVAMLLTAGLAATIPFVLPFRPIEQLIGFGLAATAAAEIAPDLGMLTQRYLTTSIPFNLAIENITIARDFWGKESHFVKVYWEN</sequence>
<dbReference type="AlphaFoldDB" id="A0A1Z4V3D0"/>
<name>A0A1Z4V3D0_9CYAN</name>
<dbReference type="KEGG" id="dcm:NIES806_22330"/>
<organism evidence="1 2">
    <name type="scientific">Dolichospermum compactum NIES-806</name>
    <dbReference type="NCBI Taxonomy" id="1973481"/>
    <lineage>
        <taxon>Bacteria</taxon>
        <taxon>Bacillati</taxon>
        <taxon>Cyanobacteriota</taxon>
        <taxon>Cyanophyceae</taxon>
        <taxon>Nostocales</taxon>
        <taxon>Aphanizomenonaceae</taxon>
        <taxon>Dolichospermum</taxon>
        <taxon>Dolichospermum compactum</taxon>
    </lineage>
</organism>
<dbReference type="RefSeq" id="WP_096667271.1">
    <property type="nucleotide sequence ID" value="NZ_AP018316.1"/>
</dbReference>
<dbReference type="EMBL" id="AP018316">
    <property type="protein sequence ID" value="BAZ86026.1"/>
    <property type="molecule type" value="Genomic_DNA"/>
</dbReference>
<dbReference type="Pfam" id="PF19928">
    <property type="entry name" value="DUF6391"/>
    <property type="match status" value="1"/>
</dbReference>